<evidence type="ECO:0000313" key="1">
    <source>
        <dbReference type="EMBL" id="HDA22482.1"/>
    </source>
</evidence>
<organism evidence="1">
    <name type="scientific">Sus scrofa</name>
    <name type="common">Pig</name>
    <dbReference type="NCBI Taxonomy" id="9823"/>
    <lineage>
        <taxon>Eukaryota</taxon>
        <taxon>Metazoa</taxon>
        <taxon>Chordata</taxon>
        <taxon>Craniata</taxon>
        <taxon>Vertebrata</taxon>
        <taxon>Euteleostomi</taxon>
        <taxon>Mammalia</taxon>
        <taxon>Eutheria</taxon>
        <taxon>Laurasiatheria</taxon>
        <taxon>Artiodactyla</taxon>
        <taxon>Suina</taxon>
        <taxon>Suidae</taxon>
        <taxon>Sus</taxon>
    </lineage>
</organism>
<protein>
    <submittedName>
        <fullName evidence="1">DNA-directed RNA polymerase II subunit RPB11-a</fullName>
    </submittedName>
</protein>
<keyword evidence="1" id="KW-0804">Transcription</keyword>
<proteinExistence type="predicted"/>
<name>A0A480HCR6_PIG</name>
<accession>A0A480HCR6</accession>
<sequence length="155" mass="16845">MYRTQVHQGRGVTGIYRRPMAGGRALSTRCLQGLGQGGSWLSRTPSGPSLDAFLLVFDGHPEALFQQGELADEVRDGVGEGLLWAVVRRGLHADDDLVLQGVRDFVASEEHLGVLQQLRFNDISQRVVFLVDGEQTGIGHLGVLVDGDLLLALEE</sequence>
<keyword evidence="1" id="KW-0240">DNA-directed RNA polymerase</keyword>
<dbReference type="EMBL" id="DQIR01067006">
    <property type="protein sequence ID" value="HDA22482.1"/>
    <property type="molecule type" value="Transcribed_RNA"/>
</dbReference>
<dbReference type="EMBL" id="DQIR01039749">
    <property type="protein sequence ID" value="HCZ95224.1"/>
    <property type="molecule type" value="Transcribed_RNA"/>
</dbReference>
<dbReference type="AlphaFoldDB" id="A0A480HCR6"/>
<dbReference type="GO" id="GO:0000428">
    <property type="term" value="C:DNA-directed RNA polymerase complex"/>
    <property type="evidence" value="ECO:0007669"/>
    <property type="project" value="UniProtKB-KW"/>
</dbReference>
<reference evidence="1" key="1">
    <citation type="journal article" date="2019" name="PeerJ">
        <title>Genes of the pig, Sus scrofa, reconstructed with EvidentialGene.</title>
        <authorList>
            <person name="Gilbert D.G."/>
        </authorList>
    </citation>
    <scope>NUCLEOTIDE SEQUENCE</scope>
</reference>